<dbReference type="PRINTS" id="PR00723">
    <property type="entry name" value="SUBTILISIN"/>
</dbReference>
<dbReference type="InterPro" id="IPR041365">
    <property type="entry name" value="CspB_prodomain"/>
</dbReference>
<dbReference type="Gene3D" id="2.60.120.1290">
    <property type="match status" value="1"/>
</dbReference>
<dbReference type="SUPFAM" id="SSF52743">
    <property type="entry name" value="Subtilisin-like"/>
    <property type="match status" value="1"/>
</dbReference>
<accession>A0A923LI80</accession>
<protein>
    <submittedName>
        <fullName evidence="10">S8 family peptidase</fullName>
    </submittedName>
</protein>
<evidence type="ECO:0000256" key="7">
    <source>
        <dbReference type="RuleBase" id="RU003355"/>
    </source>
</evidence>
<reference evidence="10" key="1">
    <citation type="submission" date="2020-08" db="EMBL/GenBank/DDBJ databases">
        <title>Genome public.</title>
        <authorList>
            <person name="Liu C."/>
            <person name="Sun Q."/>
        </authorList>
    </citation>
    <scope>NUCLEOTIDE SEQUENCE</scope>
    <source>
        <strain evidence="10">NSJ-55</strain>
    </source>
</reference>
<evidence type="ECO:0000313" key="11">
    <source>
        <dbReference type="Proteomes" id="UP000652477"/>
    </source>
</evidence>
<feature type="domain" description="Csp protease B prodomain" evidence="9">
    <location>
        <begin position="3"/>
        <end position="90"/>
    </location>
</feature>
<dbReference type="PROSITE" id="PS00136">
    <property type="entry name" value="SUBTILASE_ASP"/>
    <property type="match status" value="1"/>
</dbReference>
<dbReference type="Gene3D" id="3.40.50.200">
    <property type="entry name" value="Peptidase S8/S53 domain"/>
    <property type="match status" value="1"/>
</dbReference>
<evidence type="ECO:0000259" key="8">
    <source>
        <dbReference type="Pfam" id="PF00082"/>
    </source>
</evidence>
<dbReference type="EMBL" id="JACOPF010000001">
    <property type="protein sequence ID" value="MBC5688744.1"/>
    <property type="molecule type" value="Genomic_DNA"/>
</dbReference>
<evidence type="ECO:0000256" key="4">
    <source>
        <dbReference type="ARBA" id="ARBA00022825"/>
    </source>
</evidence>
<feature type="active site" description="Charge relay system" evidence="5 6">
    <location>
        <position position="126"/>
    </location>
</feature>
<feature type="domain" description="Peptidase S8/S53" evidence="8">
    <location>
        <begin position="117"/>
        <end position="305"/>
    </location>
</feature>
<dbReference type="PANTHER" id="PTHR43806:SF11">
    <property type="entry name" value="CEREVISIN-RELATED"/>
    <property type="match status" value="1"/>
</dbReference>
<dbReference type="CDD" id="cd07478">
    <property type="entry name" value="Peptidases_S8_CspA-like"/>
    <property type="match status" value="1"/>
</dbReference>
<dbReference type="PIRSF" id="PIRSF037894">
    <property type="entry name" value="Subtilisin_rel_CspABC"/>
    <property type="match status" value="1"/>
</dbReference>
<sequence length="580" mass="63927">MSQKSENLLNLALEATEEERMKSLELEVGYHPIEKEWDLIVKYSGSLSEIRKTAVSVTELMNGYAVLTIEEKQIENLARFPEIEFIEKPKRLFFEAENGRRVSCIDSVQRPPLSLSGRGVLVGIIDSGIDYTNPNFCNTDGTTRIRALWDQSIQGKPPAGYALGTEYTQEQINMALAQEGSIESKKEIVPSRDTSGHGTAVAGVAAGNGRGSEGMRYRGVAYESELIVVKLGNARTDGFPRTTELMQAVDYVIRKALEYRMPVAVNISFGNTYGSHDGTTLLERFIDAASDVWKNVICVGSGNEGNSAGHTWGRINEEEEAEVQLGVQMNEPALNLQIWKSYVDEIEISVVSPSGVHAGPFKETLGAQRFVIGGTELLVYYGEPKPFSVRQEIFIDFLPRETYIESGVWKILLEPRKITEGIYQMWLPSENVLNRGTAFLKPSAEMTLTIPSTASRVVTVAAYDALTFSYADFSGRGLTAYNTGEMQKPDLAAPGVDVTAPSGTGYGKFSGTSFAVPFASGSAALMMEWGIVKENDPYLYGEKVKAYLRRGARKLPGYDRWPNPQLGYGTLCLEESIPRQ</sequence>
<evidence type="ECO:0000259" key="9">
    <source>
        <dbReference type="Pfam" id="PF18425"/>
    </source>
</evidence>
<dbReference type="PROSITE" id="PS00138">
    <property type="entry name" value="SUBTILASE_SER"/>
    <property type="match status" value="1"/>
</dbReference>
<dbReference type="InterPro" id="IPR023827">
    <property type="entry name" value="Peptidase_S8_Asp-AS"/>
</dbReference>
<dbReference type="GO" id="GO:0006508">
    <property type="term" value="P:proteolysis"/>
    <property type="evidence" value="ECO:0007669"/>
    <property type="project" value="UniProtKB-KW"/>
</dbReference>
<gene>
    <name evidence="10" type="ORF">H8S37_07340</name>
</gene>
<evidence type="ECO:0000256" key="6">
    <source>
        <dbReference type="PROSITE-ProRule" id="PRU01240"/>
    </source>
</evidence>
<dbReference type="InterPro" id="IPR022398">
    <property type="entry name" value="Peptidase_S8_His-AS"/>
</dbReference>
<dbReference type="InterPro" id="IPR015500">
    <property type="entry name" value="Peptidase_S8_subtilisin-rel"/>
</dbReference>
<evidence type="ECO:0000256" key="5">
    <source>
        <dbReference type="PIRSR" id="PIRSR615500-1"/>
    </source>
</evidence>
<organism evidence="10 11">
    <name type="scientific">Mediterraneibacter hominis</name>
    <dbReference type="NCBI Taxonomy" id="2763054"/>
    <lineage>
        <taxon>Bacteria</taxon>
        <taxon>Bacillati</taxon>
        <taxon>Bacillota</taxon>
        <taxon>Clostridia</taxon>
        <taxon>Lachnospirales</taxon>
        <taxon>Lachnospiraceae</taxon>
        <taxon>Mediterraneibacter</taxon>
    </lineage>
</organism>
<dbReference type="InterPro" id="IPR000209">
    <property type="entry name" value="Peptidase_S8/S53_dom"/>
</dbReference>
<dbReference type="Pfam" id="PF18425">
    <property type="entry name" value="CspB_prodomain"/>
    <property type="match status" value="1"/>
</dbReference>
<keyword evidence="11" id="KW-1185">Reference proteome</keyword>
<evidence type="ECO:0000256" key="1">
    <source>
        <dbReference type="ARBA" id="ARBA00011073"/>
    </source>
</evidence>
<feature type="domain" description="Peptidase S8/S53" evidence="8">
    <location>
        <begin position="444"/>
        <end position="563"/>
    </location>
</feature>
<comment type="similarity">
    <text evidence="1 6 7">Belongs to the peptidase S8 family.</text>
</comment>
<dbReference type="PANTHER" id="PTHR43806">
    <property type="entry name" value="PEPTIDASE S8"/>
    <property type="match status" value="1"/>
</dbReference>
<proteinExistence type="inferred from homology"/>
<evidence type="ECO:0000256" key="3">
    <source>
        <dbReference type="ARBA" id="ARBA00022801"/>
    </source>
</evidence>
<keyword evidence="2 6" id="KW-0645">Protease</keyword>
<dbReference type="RefSeq" id="WP_186875342.1">
    <property type="nucleotide sequence ID" value="NZ_JACOPF010000001.1"/>
</dbReference>
<name>A0A923LI80_9FIRM</name>
<dbReference type="Gene3D" id="3.30.70.2980">
    <property type="match status" value="1"/>
</dbReference>
<dbReference type="InterPro" id="IPR036852">
    <property type="entry name" value="Peptidase_S8/S53_dom_sf"/>
</dbReference>
<dbReference type="InterPro" id="IPR017310">
    <property type="entry name" value="Pept_S8A_subtilisin_clostridia"/>
</dbReference>
<feature type="active site" description="Charge relay system" evidence="5 6">
    <location>
        <position position="197"/>
    </location>
</feature>
<dbReference type="Pfam" id="PF00082">
    <property type="entry name" value="Peptidase_S8"/>
    <property type="match status" value="2"/>
</dbReference>
<feature type="active site" description="Charge relay system" evidence="5 6">
    <location>
        <position position="513"/>
    </location>
</feature>
<evidence type="ECO:0000256" key="2">
    <source>
        <dbReference type="ARBA" id="ARBA00022670"/>
    </source>
</evidence>
<keyword evidence="4 6" id="KW-0720">Serine protease</keyword>
<dbReference type="PROSITE" id="PS51892">
    <property type="entry name" value="SUBTILASE"/>
    <property type="match status" value="1"/>
</dbReference>
<dbReference type="InterPro" id="IPR023828">
    <property type="entry name" value="Peptidase_S8_Ser-AS"/>
</dbReference>
<evidence type="ECO:0000313" key="10">
    <source>
        <dbReference type="EMBL" id="MBC5688744.1"/>
    </source>
</evidence>
<dbReference type="PROSITE" id="PS00137">
    <property type="entry name" value="SUBTILASE_HIS"/>
    <property type="match status" value="1"/>
</dbReference>
<dbReference type="Proteomes" id="UP000652477">
    <property type="component" value="Unassembled WGS sequence"/>
</dbReference>
<dbReference type="AlphaFoldDB" id="A0A923LI80"/>
<dbReference type="InterPro" id="IPR050131">
    <property type="entry name" value="Peptidase_S8_subtilisin-like"/>
</dbReference>
<dbReference type="GO" id="GO:0004252">
    <property type="term" value="F:serine-type endopeptidase activity"/>
    <property type="evidence" value="ECO:0007669"/>
    <property type="project" value="UniProtKB-UniRule"/>
</dbReference>
<comment type="caution">
    <text evidence="10">The sequence shown here is derived from an EMBL/GenBank/DDBJ whole genome shotgun (WGS) entry which is preliminary data.</text>
</comment>
<keyword evidence="3 6" id="KW-0378">Hydrolase</keyword>
<dbReference type="InterPro" id="IPR034045">
    <property type="entry name" value="Pep_S8_CspA-like"/>
</dbReference>